<protein>
    <submittedName>
        <fullName evidence="1">WbqC family protein</fullName>
    </submittedName>
</protein>
<sequence>MKLGIMQPYYFPYLGYIQLMNAVDQFVILDHVQFAKRGWIHRNRILVEGHIKPIHLKIDHMTQHRTIREHERILDPVHESYQLRLLHHAYQRAPSYADVMPMVERIIQNQERNVATYLETLLTEVRDYLEMDTELLVASSLDYDKSLKCEQLVLEICHHLRTSHYINAIGGQELYDKQRFAESGVPLDFIQMDAVEYAQFGHPFTPNLSIIDVLMFNSKTKVRELLHAYTLV</sequence>
<organism evidence="1 2">
    <name type="scientific">Exiguobacterium profundum</name>
    <dbReference type="NCBI Taxonomy" id="307643"/>
    <lineage>
        <taxon>Bacteria</taxon>
        <taxon>Bacillati</taxon>
        <taxon>Bacillota</taxon>
        <taxon>Bacilli</taxon>
        <taxon>Bacillales</taxon>
        <taxon>Bacillales Family XII. Incertae Sedis</taxon>
        <taxon>Exiguobacterium</taxon>
    </lineage>
</organism>
<dbReference type="RefSeq" id="WP_214811000.1">
    <property type="nucleotide sequence ID" value="NZ_CP109617.1"/>
</dbReference>
<dbReference type="InterPro" id="IPR014985">
    <property type="entry name" value="WbqC"/>
</dbReference>
<reference evidence="1 2" key="1">
    <citation type="submission" date="2022-10" db="EMBL/GenBank/DDBJ databases">
        <title>Complete genome sequence of Exiguobacterium profundum TSS-3 isolated from an extremely saline-alkaline spring located in Ixtapa, Chiapas-Mexico.</title>
        <authorList>
            <person name="Rincon-Rosales R."/>
            <person name="Rogel M.A."/>
            <person name="Rincon-Molina C.I."/>
            <person name="Guerrero G."/>
            <person name="Manzano-Gomez L.A."/>
            <person name="Lopez-Lopez A."/>
            <person name="Rincon Molina F.A."/>
            <person name="Martinez-Romero E."/>
        </authorList>
    </citation>
    <scope>NUCLEOTIDE SEQUENCE [LARGE SCALE GENOMIC DNA]</scope>
    <source>
        <strain evidence="1 2">TSS-3</strain>
    </source>
</reference>
<evidence type="ECO:0000313" key="1">
    <source>
        <dbReference type="EMBL" id="WED55811.1"/>
    </source>
</evidence>
<name>A0ABY8B104_9BACL</name>
<evidence type="ECO:0000313" key="2">
    <source>
        <dbReference type="Proteomes" id="UP001219957"/>
    </source>
</evidence>
<dbReference type="EMBL" id="CP109617">
    <property type="protein sequence ID" value="WED55811.1"/>
    <property type="molecule type" value="Genomic_DNA"/>
</dbReference>
<accession>A0ABY8B104</accession>
<gene>
    <name evidence="1" type="ORF">OE059_02830</name>
</gene>
<dbReference type="Pfam" id="PF08889">
    <property type="entry name" value="WbqC"/>
    <property type="match status" value="1"/>
</dbReference>
<proteinExistence type="predicted"/>
<dbReference type="Proteomes" id="UP001219957">
    <property type="component" value="Chromosome"/>
</dbReference>
<keyword evidence="2" id="KW-1185">Reference proteome</keyword>